<keyword evidence="2" id="KW-1185">Reference proteome</keyword>
<proteinExistence type="predicted"/>
<name>C8VLT6_EMENI</name>
<dbReference type="VEuPathDB" id="FungiDB:AN11633"/>
<accession>C8VLT6</accession>
<evidence type="ECO:0000313" key="1">
    <source>
        <dbReference type="EMBL" id="CBF84738.1"/>
    </source>
</evidence>
<dbReference type="KEGG" id="ani:ANIA_11633"/>
<dbReference type="EMBL" id="BN001307">
    <property type="protein sequence ID" value="CBF84738.1"/>
    <property type="molecule type" value="Genomic_DNA"/>
</dbReference>
<dbReference type="AlphaFoldDB" id="C8VLT6"/>
<dbReference type="InParanoid" id="C8VLT6"/>
<dbReference type="HOGENOM" id="CLU_2542569_0_0_1"/>
<evidence type="ECO:0000313" key="2">
    <source>
        <dbReference type="Proteomes" id="UP000000560"/>
    </source>
</evidence>
<dbReference type="RefSeq" id="XP_050468612.1">
    <property type="nucleotide sequence ID" value="XM_050612728.1"/>
</dbReference>
<reference evidence="2" key="1">
    <citation type="journal article" date="2005" name="Nature">
        <title>Sequencing of Aspergillus nidulans and comparative analysis with A. fumigatus and A. oryzae.</title>
        <authorList>
            <person name="Galagan J.E."/>
            <person name="Calvo S.E."/>
            <person name="Cuomo C."/>
            <person name="Ma L.J."/>
            <person name="Wortman J.R."/>
            <person name="Batzoglou S."/>
            <person name="Lee S.I."/>
            <person name="Basturkmen M."/>
            <person name="Spevak C.C."/>
            <person name="Clutterbuck J."/>
            <person name="Kapitonov V."/>
            <person name="Jurka J."/>
            <person name="Scazzocchio C."/>
            <person name="Farman M."/>
            <person name="Butler J."/>
            <person name="Purcell S."/>
            <person name="Harris S."/>
            <person name="Braus G.H."/>
            <person name="Draht O."/>
            <person name="Busch S."/>
            <person name="D'Enfert C."/>
            <person name="Bouchier C."/>
            <person name="Goldman G.H."/>
            <person name="Bell-Pedersen D."/>
            <person name="Griffiths-Jones S."/>
            <person name="Doonan J.H."/>
            <person name="Yu J."/>
            <person name="Vienken K."/>
            <person name="Pain A."/>
            <person name="Freitag M."/>
            <person name="Selker E.U."/>
            <person name="Archer D.B."/>
            <person name="Penalva M.A."/>
            <person name="Oakley B.R."/>
            <person name="Momany M."/>
            <person name="Tanaka T."/>
            <person name="Kumagai T."/>
            <person name="Asai K."/>
            <person name="Machida M."/>
            <person name="Nierman W.C."/>
            <person name="Denning D.W."/>
            <person name="Caddick M."/>
            <person name="Hynes M."/>
            <person name="Paoletti M."/>
            <person name="Fischer R."/>
            <person name="Miller B."/>
            <person name="Dyer P."/>
            <person name="Sachs M.S."/>
            <person name="Osmani S.A."/>
            <person name="Birren B.W."/>
        </authorList>
    </citation>
    <scope>NUCLEOTIDE SEQUENCE [LARGE SCALE GENOMIC DNA]</scope>
    <source>
        <strain evidence="2">FGSC A4 / ATCC 38163 / CBS 112.46 / NRRL 194 / M139</strain>
    </source>
</reference>
<dbReference type="Proteomes" id="UP000000560">
    <property type="component" value="Chromosome VII"/>
</dbReference>
<organism evidence="1 2">
    <name type="scientific">Emericella nidulans (strain FGSC A4 / ATCC 38163 / CBS 112.46 / NRRL 194 / M139)</name>
    <name type="common">Aspergillus nidulans</name>
    <dbReference type="NCBI Taxonomy" id="227321"/>
    <lineage>
        <taxon>Eukaryota</taxon>
        <taxon>Fungi</taxon>
        <taxon>Dikarya</taxon>
        <taxon>Ascomycota</taxon>
        <taxon>Pezizomycotina</taxon>
        <taxon>Eurotiomycetes</taxon>
        <taxon>Eurotiomycetidae</taxon>
        <taxon>Eurotiales</taxon>
        <taxon>Aspergillaceae</taxon>
        <taxon>Aspergillus</taxon>
        <taxon>Aspergillus subgen. Nidulantes</taxon>
    </lineage>
</organism>
<sequence length="83" mass="9678">MLLYPPTFVLGRWSRPAAVLRTSGIHALTFERFLFPAIEGHWAYCDSQNIAFPSREPYGLDSPDMKRWQQTYVISLDEIRQCD</sequence>
<dbReference type="GeneID" id="74897190"/>
<protein>
    <submittedName>
        <fullName evidence="1">Uncharacterized protein</fullName>
    </submittedName>
</protein>
<reference evidence="2" key="2">
    <citation type="journal article" date="2009" name="Fungal Genet. Biol.">
        <title>The 2008 update of the Aspergillus nidulans genome annotation: a community effort.</title>
        <authorList>
            <person name="Wortman J.R."/>
            <person name="Gilsenan J.M."/>
            <person name="Joardar V."/>
            <person name="Deegan J."/>
            <person name="Clutterbuck J."/>
            <person name="Andersen M.R."/>
            <person name="Archer D."/>
            <person name="Bencina M."/>
            <person name="Braus G."/>
            <person name="Coutinho P."/>
            <person name="von Dohren H."/>
            <person name="Doonan J."/>
            <person name="Driessen A.J."/>
            <person name="Durek P."/>
            <person name="Espeso E."/>
            <person name="Fekete E."/>
            <person name="Flipphi M."/>
            <person name="Estrada C.G."/>
            <person name="Geysens S."/>
            <person name="Goldman G."/>
            <person name="de Groot P.W."/>
            <person name="Hansen K."/>
            <person name="Harris S.D."/>
            <person name="Heinekamp T."/>
            <person name="Helmstaedt K."/>
            <person name="Henrissat B."/>
            <person name="Hofmann G."/>
            <person name="Homan T."/>
            <person name="Horio T."/>
            <person name="Horiuchi H."/>
            <person name="James S."/>
            <person name="Jones M."/>
            <person name="Karaffa L."/>
            <person name="Karanyi Z."/>
            <person name="Kato M."/>
            <person name="Keller N."/>
            <person name="Kelly D.E."/>
            <person name="Kiel J.A."/>
            <person name="Kim J.M."/>
            <person name="van der Klei I.J."/>
            <person name="Klis F.M."/>
            <person name="Kovalchuk A."/>
            <person name="Krasevec N."/>
            <person name="Kubicek C.P."/>
            <person name="Liu B."/>
            <person name="Maccabe A."/>
            <person name="Meyer V."/>
            <person name="Mirabito P."/>
            <person name="Miskei M."/>
            <person name="Mos M."/>
            <person name="Mullins J."/>
            <person name="Nelson D.R."/>
            <person name="Nielsen J."/>
            <person name="Oakley B.R."/>
            <person name="Osmani S.A."/>
            <person name="Pakula T."/>
            <person name="Paszewski A."/>
            <person name="Paulsen I."/>
            <person name="Pilsyk S."/>
            <person name="Pocsi I."/>
            <person name="Punt P.J."/>
            <person name="Ram A.F."/>
            <person name="Ren Q."/>
            <person name="Robellet X."/>
            <person name="Robson G."/>
            <person name="Seiboth B."/>
            <person name="van Solingen P."/>
            <person name="Specht T."/>
            <person name="Sun J."/>
            <person name="Taheri-Talesh N."/>
            <person name="Takeshita N."/>
            <person name="Ussery D."/>
            <person name="vanKuyk P.A."/>
            <person name="Visser H."/>
            <person name="van de Vondervoort P.J."/>
            <person name="de Vries R.P."/>
            <person name="Walton J."/>
            <person name="Xiang X."/>
            <person name="Xiong Y."/>
            <person name="Zeng A.P."/>
            <person name="Brandt B.W."/>
            <person name="Cornell M.J."/>
            <person name="van den Hondel C.A."/>
            <person name="Visser J."/>
            <person name="Oliver S.G."/>
            <person name="Turner G."/>
        </authorList>
    </citation>
    <scope>GENOME REANNOTATION</scope>
    <source>
        <strain evidence="2">FGSC A4 / ATCC 38163 / CBS 112.46 / NRRL 194 / M139</strain>
    </source>
</reference>
<gene>
    <name evidence="1" type="ORF">ANIA_11633</name>
</gene>